<reference evidence="2" key="1">
    <citation type="submission" date="2018-02" db="EMBL/GenBank/DDBJ databases">
        <authorList>
            <person name="Clavel T."/>
            <person name="Strowig T."/>
        </authorList>
    </citation>
    <scope>NUCLEOTIDE SEQUENCE [LARGE SCALE GENOMIC DNA]</scope>
    <source>
        <strain evidence="2">DSM 100764</strain>
    </source>
</reference>
<proteinExistence type="predicted"/>
<accession>A0A2V1J0V5</accession>
<dbReference type="Proteomes" id="UP000244925">
    <property type="component" value="Unassembled WGS sequence"/>
</dbReference>
<evidence type="ECO:0000313" key="1">
    <source>
        <dbReference type="EMBL" id="PWB09635.1"/>
    </source>
</evidence>
<dbReference type="EMBL" id="PUBV01000001">
    <property type="protein sequence ID" value="PWB09635.1"/>
    <property type="molecule type" value="Genomic_DNA"/>
</dbReference>
<dbReference type="AlphaFoldDB" id="A0A2V1J0V5"/>
<organism evidence="1 2">
    <name type="scientific">Paramuribaculum intestinale</name>
    <dbReference type="NCBI Taxonomy" id="2094151"/>
    <lineage>
        <taxon>Bacteria</taxon>
        <taxon>Pseudomonadati</taxon>
        <taxon>Bacteroidota</taxon>
        <taxon>Bacteroidia</taxon>
        <taxon>Bacteroidales</taxon>
        <taxon>Muribaculaceae</taxon>
        <taxon>Paramuribaculum</taxon>
    </lineage>
</organism>
<name>A0A2V1J0V5_9BACT</name>
<protein>
    <submittedName>
        <fullName evidence="1">Uncharacterized protein</fullName>
    </submittedName>
</protein>
<gene>
    <name evidence="1" type="ORF">C5O25_00040</name>
</gene>
<dbReference type="RefSeq" id="WP_107034687.1">
    <property type="nucleotide sequence ID" value="NZ_CARFQN010000052.1"/>
</dbReference>
<dbReference type="GeneID" id="93424148"/>
<keyword evidence="2" id="KW-1185">Reference proteome</keyword>
<evidence type="ECO:0000313" key="2">
    <source>
        <dbReference type="Proteomes" id="UP000244925"/>
    </source>
</evidence>
<comment type="caution">
    <text evidence="1">The sequence shown here is derived from an EMBL/GenBank/DDBJ whole genome shotgun (WGS) entry which is preliminary data.</text>
</comment>
<sequence>MKATITQIYAGQVAETVKGGNTVKIRHMISRKQKAMAEALELAEFYKTDKPEFAEEEATRAKRLQREIRQLKKFSIKPQVK</sequence>